<protein>
    <submittedName>
        <fullName evidence="1">Uncharacterized protein</fullName>
    </submittedName>
</protein>
<evidence type="ECO:0000313" key="2">
    <source>
        <dbReference type="Proteomes" id="UP000256690"/>
    </source>
</evidence>
<organism evidence="1 2">
    <name type="scientific">Aspergillus mulundensis</name>
    <dbReference type="NCBI Taxonomy" id="1810919"/>
    <lineage>
        <taxon>Eukaryota</taxon>
        <taxon>Fungi</taxon>
        <taxon>Dikarya</taxon>
        <taxon>Ascomycota</taxon>
        <taxon>Pezizomycotina</taxon>
        <taxon>Eurotiomycetes</taxon>
        <taxon>Eurotiomycetidae</taxon>
        <taxon>Eurotiales</taxon>
        <taxon>Aspergillaceae</taxon>
        <taxon>Aspergillus</taxon>
        <taxon>Aspergillus subgen. Nidulantes</taxon>
    </lineage>
</organism>
<dbReference type="STRING" id="1810919.A0A3D8QRG6"/>
<evidence type="ECO:0000313" key="1">
    <source>
        <dbReference type="EMBL" id="RDW64395.1"/>
    </source>
</evidence>
<dbReference type="Proteomes" id="UP000256690">
    <property type="component" value="Unassembled WGS sequence"/>
</dbReference>
<dbReference type="AlphaFoldDB" id="A0A3D8QRG6"/>
<name>A0A3D8QRG6_9EURO</name>
<dbReference type="OrthoDB" id="4424523at2759"/>
<sequence length="215" mass="24631">MASSLISSLRHFPQARWGFTIYRTTYTPLSDRHFPRIIETINSWTKRGADKDYSLVNPYLNLTHRSAYNLLCARYRPTVMENPHEFNDIPLSSVRSHFETWGSQQDINLVWSSQTRACLVIDDEVVEALADAVPWIEGVTDDTAVYRQNSLRWWVKVVEAEPDLEDTYFGPGDYDGTMMKASVLALWPLWKDITDPEPTMADIYDVGTEGGIYVG</sequence>
<proteinExistence type="predicted"/>
<comment type="caution">
    <text evidence="1">The sequence shown here is derived from an EMBL/GenBank/DDBJ whole genome shotgun (WGS) entry which is preliminary data.</text>
</comment>
<reference evidence="1 2" key="1">
    <citation type="journal article" date="2018" name="IMA Fungus">
        <title>IMA Genome-F 9: Draft genome sequence of Annulohypoxylon stygium, Aspergillus mulundensis, Berkeleyomyces basicola (syn. Thielaviopsis basicola), Ceratocystis smalleyi, two Cercospora beticola strains, Coleophoma cylindrospora, Fusarium fracticaudum, Phialophora cf. hyalina, and Morchella septimelata.</title>
        <authorList>
            <person name="Wingfield B.D."/>
            <person name="Bills G.F."/>
            <person name="Dong Y."/>
            <person name="Huang W."/>
            <person name="Nel W.J."/>
            <person name="Swalarsk-Parry B.S."/>
            <person name="Vaghefi N."/>
            <person name="Wilken P.M."/>
            <person name="An Z."/>
            <person name="de Beer Z.W."/>
            <person name="De Vos L."/>
            <person name="Chen L."/>
            <person name="Duong T.A."/>
            <person name="Gao Y."/>
            <person name="Hammerbacher A."/>
            <person name="Kikkert J.R."/>
            <person name="Li Y."/>
            <person name="Li H."/>
            <person name="Li K."/>
            <person name="Li Q."/>
            <person name="Liu X."/>
            <person name="Ma X."/>
            <person name="Naidoo K."/>
            <person name="Pethybridge S.J."/>
            <person name="Sun J."/>
            <person name="Steenkamp E.T."/>
            <person name="van der Nest M.A."/>
            <person name="van Wyk S."/>
            <person name="Wingfield M.J."/>
            <person name="Xiong C."/>
            <person name="Yue Q."/>
            <person name="Zhang X."/>
        </authorList>
    </citation>
    <scope>NUCLEOTIDE SEQUENCE [LARGE SCALE GENOMIC DNA]</scope>
    <source>
        <strain evidence="1 2">DSM 5745</strain>
    </source>
</reference>
<gene>
    <name evidence="1" type="ORF">DSM5745_09806</name>
</gene>
<dbReference type="RefSeq" id="XP_026599554.1">
    <property type="nucleotide sequence ID" value="XM_026751822.1"/>
</dbReference>
<keyword evidence="2" id="KW-1185">Reference proteome</keyword>
<accession>A0A3D8QRG6</accession>
<dbReference type="GeneID" id="38120176"/>
<dbReference type="EMBL" id="PVWQ01000014">
    <property type="protein sequence ID" value="RDW64395.1"/>
    <property type="molecule type" value="Genomic_DNA"/>
</dbReference>